<gene>
    <name evidence="1" type="ORF">H5410_003613</name>
</gene>
<protein>
    <submittedName>
        <fullName evidence="1">Uncharacterized protein</fullName>
    </submittedName>
</protein>
<feature type="non-terminal residue" evidence="1">
    <location>
        <position position="120"/>
    </location>
</feature>
<evidence type="ECO:0000313" key="2">
    <source>
        <dbReference type="Proteomes" id="UP000824120"/>
    </source>
</evidence>
<keyword evidence="2" id="KW-1185">Reference proteome</keyword>
<organism evidence="1 2">
    <name type="scientific">Solanum commersonii</name>
    <name type="common">Commerson's wild potato</name>
    <name type="synonym">Commerson's nightshade</name>
    <dbReference type="NCBI Taxonomy" id="4109"/>
    <lineage>
        <taxon>Eukaryota</taxon>
        <taxon>Viridiplantae</taxon>
        <taxon>Streptophyta</taxon>
        <taxon>Embryophyta</taxon>
        <taxon>Tracheophyta</taxon>
        <taxon>Spermatophyta</taxon>
        <taxon>Magnoliopsida</taxon>
        <taxon>eudicotyledons</taxon>
        <taxon>Gunneridae</taxon>
        <taxon>Pentapetalae</taxon>
        <taxon>asterids</taxon>
        <taxon>lamiids</taxon>
        <taxon>Solanales</taxon>
        <taxon>Solanaceae</taxon>
        <taxon>Solanoideae</taxon>
        <taxon>Solaneae</taxon>
        <taxon>Solanum</taxon>
    </lineage>
</organism>
<proteinExistence type="predicted"/>
<accession>A0A9J6B5H8</accession>
<name>A0A9J6B5H8_SOLCO</name>
<dbReference type="EMBL" id="JACXVP010000001">
    <property type="protein sequence ID" value="KAG5631896.1"/>
    <property type="molecule type" value="Genomic_DNA"/>
</dbReference>
<dbReference type="Proteomes" id="UP000824120">
    <property type="component" value="Chromosome 1"/>
</dbReference>
<evidence type="ECO:0000313" key="1">
    <source>
        <dbReference type="EMBL" id="KAG5631896.1"/>
    </source>
</evidence>
<dbReference type="AlphaFoldDB" id="A0A9J6B5H8"/>
<sequence>MLEAAFVGEFPLQLVSFMIVQWMLPPVLLVKCNTDGATSGVKIKDNINLVAKVGASREVQILDEVLGDPMVYFNVDRCITSIMRSITARVQHSLRKEVVTFRQNELSKSKESHDLGFAQI</sequence>
<comment type="caution">
    <text evidence="1">The sequence shown here is derived from an EMBL/GenBank/DDBJ whole genome shotgun (WGS) entry which is preliminary data.</text>
</comment>
<reference evidence="1 2" key="1">
    <citation type="submission" date="2020-09" db="EMBL/GenBank/DDBJ databases">
        <title>De no assembly of potato wild relative species, Solanum commersonii.</title>
        <authorList>
            <person name="Cho K."/>
        </authorList>
    </citation>
    <scope>NUCLEOTIDE SEQUENCE [LARGE SCALE GENOMIC DNA]</scope>
    <source>
        <strain evidence="1">LZ3.2</strain>
        <tissue evidence="1">Leaf</tissue>
    </source>
</reference>